<name>A0A0A8ZVI4_ARUDO</name>
<sequence>MRGRSRISSQSQWWKNCSMSCVEQIFLQSWIYALDIIKYLCIRLMFIRRHSALIKASSNFWSCHLD</sequence>
<reference evidence="1" key="1">
    <citation type="submission" date="2014-09" db="EMBL/GenBank/DDBJ databases">
        <authorList>
            <person name="Magalhaes I.L.F."/>
            <person name="Oliveira U."/>
            <person name="Santos F.R."/>
            <person name="Vidigal T.H.D.A."/>
            <person name="Brescovit A.D."/>
            <person name="Santos A.J."/>
        </authorList>
    </citation>
    <scope>NUCLEOTIDE SEQUENCE</scope>
    <source>
        <tissue evidence="1">Shoot tissue taken approximately 20 cm above the soil surface</tissue>
    </source>
</reference>
<accession>A0A0A8ZVI4</accession>
<dbReference type="EMBL" id="GBRH01257125">
    <property type="protein sequence ID" value="JAD40770.1"/>
    <property type="molecule type" value="Transcribed_RNA"/>
</dbReference>
<protein>
    <submittedName>
        <fullName evidence="1">Uncharacterized protein</fullName>
    </submittedName>
</protein>
<evidence type="ECO:0000313" key="1">
    <source>
        <dbReference type="EMBL" id="JAD40770.1"/>
    </source>
</evidence>
<reference evidence="1" key="2">
    <citation type="journal article" date="2015" name="Data Brief">
        <title>Shoot transcriptome of the giant reed, Arundo donax.</title>
        <authorList>
            <person name="Barrero R.A."/>
            <person name="Guerrero F.D."/>
            <person name="Moolhuijzen P."/>
            <person name="Goolsby J.A."/>
            <person name="Tidwell J."/>
            <person name="Bellgard S.E."/>
            <person name="Bellgard M.I."/>
        </authorList>
    </citation>
    <scope>NUCLEOTIDE SEQUENCE</scope>
    <source>
        <tissue evidence="1">Shoot tissue taken approximately 20 cm above the soil surface</tissue>
    </source>
</reference>
<organism evidence="1">
    <name type="scientific">Arundo donax</name>
    <name type="common">Giant reed</name>
    <name type="synonym">Donax arundinaceus</name>
    <dbReference type="NCBI Taxonomy" id="35708"/>
    <lineage>
        <taxon>Eukaryota</taxon>
        <taxon>Viridiplantae</taxon>
        <taxon>Streptophyta</taxon>
        <taxon>Embryophyta</taxon>
        <taxon>Tracheophyta</taxon>
        <taxon>Spermatophyta</taxon>
        <taxon>Magnoliopsida</taxon>
        <taxon>Liliopsida</taxon>
        <taxon>Poales</taxon>
        <taxon>Poaceae</taxon>
        <taxon>PACMAD clade</taxon>
        <taxon>Arundinoideae</taxon>
        <taxon>Arundineae</taxon>
        <taxon>Arundo</taxon>
    </lineage>
</organism>
<proteinExistence type="predicted"/>
<dbReference type="AlphaFoldDB" id="A0A0A8ZVI4"/>